<accession>U4TG14</accession>
<dbReference type="Pfam" id="PF13731">
    <property type="entry name" value="WxL"/>
    <property type="match status" value="1"/>
</dbReference>
<feature type="signal peptide" evidence="1">
    <location>
        <begin position="1"/>
        <end position="32"/>
    </location>
</feature>
<dbReference type="Proteomes" id="UP000030647">
    <property type="component" value="Unassembled WGS sequence"/>
</dbReference>
<protein>
    <recommendedName>
        <fullName evidence="2">WxL domain-containing protein</fullName>
    </recommendedName>
</protein>
<dbReference type="EMBL" id="KI271618">
    <property type="protein sequence ID" value="ERL63711.1"/>
    <property type="molecule type" value="Genomic_DNA"/>
</dbReference>
<organism evidence="3 4">
    <name type="scientific">Schleiferilactobacillus shenzhenensis LY-73</name>
    <dbReference type="NCBI Taxonomy" id="1231336"/>
    <lineage>
        <taxon>Bacteria</taxon>
        <taxon>Bacillati</taxon>
        <taxon>Bacillota</taxon>
        <taxon>Bacilli</taxon>
        <taxon>Lactobacillales</taxon>
        <taxon>Lactobacillaceae</taxon>
        <taxon>Schleiferilactobacillus</taxon>
    </lineage>
</organism>
<dbReference type="HOGENOM" id="CLU_982777_0_0_9"/>
<name>U4TG14_9LACO</name>
<evidence type="ECO:0000256" key="1">
    <source>
        <dbReference type="SAM" id="SignalP"/>
    </source>
</evidence>
<gene>
    <name evidence="3" type="ORF">L248_2251</name>
</gene>
<dbReference type="OrthoDB" id="2278583at2"/>
<feature type="chain" id="PRO_5004655450" description="WxL domain-containing protein" evidence="1">
    <location>
        <begin position="33"/>
        <end position="283"/>
    </location>
</feature>
<keyword evidence="1" id="KW-0732">Signal</keyword>
<proteinExistence type="predicted"/>
<reference evidence="4" key="1">
    <citation type="journal article" date="2013" name="Genome Announc.">
        <title>Whole-Genome Sequencing of Lactobacillus shenzhenensis Strain LY-73T.</title>
        <authorList>
            <person name="Lin Z."/>
            <person name="Liu Z."/>
            <person name="Yang R."/>
            <person name="Zou Y."/>
            <person name="Wan D."/>
            <person name="Chen J."/>
            <person name="Guo M."/>
            <person name="Zhao J."/>
            <person name="Fang C."/>
            <person name="Yang R."/>
            <person name="Liu F."/>
        </authorList>
    </citation>
    <scope>NUCLEOTIDE SEQUENCE [LARGE SCALE GENOMIC DNA]</scope>
    <source>
        <strain evidence="4">LY-73</strain>
    </source>
</reference>
<dbReference type="STRING" id="1231336.L248_2251"/>
<keyword evidence="4" id="KW-1185">Reference proteome</keyword>
<sequence>MGEESMKKGKLVSALMVATVALASFPVMQTHAALTSGSAALTGSASVTNSSSTTTPLGPLNSQVGVGWSASSSIVLNEVPNLDFGIHTLGDPGPYDMLHDVDNNIQLVKDKNGKITGTSGDQRMLVVTDQTGKQAGWHVTVAYQIGTDASDLSKLSGAKLTISGDTATKQFGQWVSGTYGTGNPLPTYGFFQTDTGNASQADNLAGHAVSIDLDSKPNDATTPQLIFGVADGKDATIAAGSYALDFGKATTAQIDVPVASQKATDAPFKGTLVWTLATKDTIN</sequence>
<dbReference type="AlphaFoldDB" id="U4TG14"/>
<feature type="domain" description="WxL" evidence="2">
    <location>
        <begin position="43"/>
        <end position="278"/>
    </location>
</feature>
<dbReference type="InterPro" id="IPR027994">
    <property type="entry name" value="WxL_dom"/>
</dbReference>
<evidence type="ECO:0000313" key="3">
    <source>
        <dbReference type="EMBL" id="ERL63711.1"/>
    </source>
</evidence>
<evidence type="ECO:0000313" key="4">
    <source>
        <dbReference type="Proteomes" id="UP000030647"/>
    </source>
</evidence>
<evidence type="ECO:0000259" key="2">
    <source>
        <dbReference type="Pfam" id="PF13731"/>
    </source>
</evidence>